<accession>A0A8T0V776</accession>
<name>A0A8T0V776_PANVG</name>
<dbReference type="AlphaFoldDB" id="A0A8T0V776"/>
<feature type="compositionally biased region" description="Low complexity" evidence="1">
    <location>
        <begin position="110"/>
        <end position="129"/>
    </location>
</feature>
<dbReference type="EMBL" id="CM029041">
    <property type="protein sequence ID" value="KAG2629366.1"/>
    <property type="molecule type" value="Genomic_DNA"/>
</dbReference>
<keyword evidence="3" id="KW-1185">Reference proteome</keyword>
<reference evidence="2" key="1">
    <citation type="submission" date="2020-05" db="EMBL/GenBank/DDBJ databases">
        <title>WGS assembly of Panicum virgatum.</title>
        <authorList>
            <person name="Lovell J.T."/>
            <person name="Jenkins J."/>
            <person name="Shu S."/>
            <person name="Juenger T.E."/>
            <person name="Schmutz J."/>
        </authorList>
    </citation>
    <scope>NUCLEOTIDE SEQUENCE</scope>
    <source>
        <strain evidence="2">AP13</strain>
    </source>
</reference>
<evidence type="ECO:0000313" key="3">
    <source>
        <dbReference type="Proteomes" id="UP000823388"/>
    </source>
</evidence>
<organism evidence="2 3">
    <name type="scientific">Panicum virgatum</name>
    <name type="common">Blackwell switchgrass</name>
    <dbReference type="NCBI Taxonomy" id="38727"/>
    <lineage>
        <taxon>Eukaryota</taxon>
        <taxon>Viridiplantae</taxon>
        <taxon>Streptophyta</taxon>
        <taxon>Embryophyta</taxon>
        <taxon>Tracheophyta</taxon>
        <taxon>Spermatophyta</taxon>
        <taxon>Magnoliopsida</taxon>
        <taxon>Liliopsida</taxon>
        <taxon>Poales</taxon>
        <taxon>Poaceae</taxon>
        <taxon>PACMAD clade</taxon>
        <taxon>Panicoideae</taxon>
        <taxon>Panicodae</taxon>
        <taxon>Paniceae</taxon>
        <taxon>Panicinae</taxon>
        <taxon>Panicum</taxon>
        <taxon>Panicum sect. Hiantes</taxon>
    </lineage>
</organism>
<gene>
    <name evidence="2" type="ORF">PVAP13_3KG428000</name>
</gene>
<feature type="compositionally biased region" description="Polar residues" evidence="1">
    <location>
        <begin position="77"/>
        <end position="88"/>
    </location>
</feature>
<feature type="compositionally biased region" description="Low complexity" evidence="1">
    <location>
        <begin position="54"/>
        <end position="76"/>
    </location>
</feature>
<comment type="caution">
    <text evidence="2">The sequence shown here is derived from an EMBL/GenBank/DDBJ whole genome shotgun (WGS) entry which is preliminary data.</text>
</comment>
<evidence type="ECO:0000256" key="1">
    <source>
        <dbReference type="SAM" id="MobiDB-lite"/>
    </source>
</evidence>
<feature type="region of interest" description="Disordered" evidence="1">
    <location>
        <begin position="41"/>
        <end position="129"/>
    </location>
</feature>
<dbReference type="Proteomes" id="UP000823388">
    <property type="component" value="Chromosome 3K"/>
</dbReference>
<evidence type="ECO:0000313" key="2">
    <source>
        <dbReference type="EMBL" id="KAG2629366.1"/>
    </source>
</evidence>
<proteinExistence type="predicted"/>
<sequence length="332" mass="36624">MTSLSPTTSANVKGIIAAFEFTRMQRELERRRQRLEKLFTTTSVASATPPPAPLVALSSPALSTTPPSPTPTASASIDNTTLSSSTTRGPRLAPPARCSTLGRTNDESTRVPVSTASAPSSTSSRASSAPSAALTFPLTAATGLCAKEEIFTTMPTKCSTNCFNRDNMLKFGNTINKCSSLENMQHSRWKLSWAYGIGVSEWNHWSPRICMSSVMLYSVMSAQPAYDDSLVDDSDNFSVSEMTMLKFLAMTWHCSACVHVVLLKFTHKWKHKKAIFKLLLLWGNQTVKMTIRIISFAMFTANDKIQRKTRLIVWTVEANDILHHIMMSVQLS</sequence>
<protein>
    <submittedName>
        <fullName evidence="2">Uncharacterized protein</fullName>
    </submittedName>
</protein>